<dbReference type="InterPro" id="IPR002502">
    <property type="entry name" value="Amidase_domain"/>
</dbReference>
<dbReference type="PANTHER" id="PTHR30417:SF1">
    <property type="entry name" value="N-ACETYLMURAMOYL-L-ALANINE AMIDASE AMID"/>
    <property type="match status" value="1"/>
</dbReference>
<dbReference type="SUPFAM" id="SSF55846">
    <property type="entry name" value="N-acetylmuramoyl-L-alanine amidase-like"/>
    <property type="match status" value="1"/>
</dbReference>
<keyword evidence="7" id="KW-1185">Reference proteome</keyword>
<dbReference type="EMBL" id="VUYU01000003">
    <property type="protein sequence ID" value="NHZ33243.1"/>
    <property type="molecule type" value="Genomic_DNA"/>
</dbReference>
<evidence type="ECO:0000313" key="6">
    <source>
        <dbReference type="EMBL" id="NHZ33243.1"/>
    </source>
</evidence>
<protein>
    <recommendedName>
        <fullName evidence="2">N-acetylmuramoyl-L-alanine amidase</fullName>
        <ecNumber evidence="2">3.5.1.28</ecNumber>
    </recommendedName>
</protein>
<sequence length="203" mass="22539">MLIVNNGIISNARIDVAIYPRLEHGPMSDVSGIILHQTSSDSIITTMAGYTFKPAGNGAHFLIDPAGQIFQTARITQVCYHVGRIKAYCKQVHMCTQRDEEVLAGIEKAYASDKDERFKQIDAWERKKPAGLRYPTNDDSIGIEVVGAPKNGAYVSPSNAQNASSRWLVSELLMTLKLDRKRIFAHGHMDPRKYPTEGGMIAY</sequence>
<dbReference type="EC" id="3.5.1.28" evidence="2"/>
<reference evidence="6 7" key="1">
    <citation type="submission" date="2019-09" db="EMBL/GenBank/DDBJ databases">
        <title>Taxonomy of Antarctic Massilia spp.: description of Massilia rubra sp. nov., Massilia aquatica sp. nov., Massilia mucilaginosa sp. nov., Massilia frigida sp. nov. isolated from streams, lakes and regoliths.</title>
        <authorList>
            <person name="Holochova P."/>
            <person name="Sedlacek I."/>
            <person name="Kralova S."/>
            <person name="Maslanova I."/>
            <person name="Busse H.-J."/>
            <person name="Stankova E."/>
            <person name="Vrbovska V."/>
            <person name="Kovarovic V."/>
            <person name="Bartak M."/>
            <person name="Svec P."/>
            <person name="Pantucek R."/>
        </authorList>
    </citation>
    <scope>NUCLEOTIDE SEQUENCE [LARGE SCALE GENOMIC DNA]</scope>
    <source>
        <strain evidence="6 7">CCM 8692</strain>
    </source>
</reference>
<dbReference type="Gene3D" id="3.40.80.10">
    <property type="entry name" value="Peptidoglycan recognition protein-like"/>
    <property type="match status" value="1"/>
</dbReference>
<keyword evidence="4" id="KW-0961">Cell wall biogenesis/degradation</keyword>
<evidence type="ECO:0000256" key="3">
    <source>
        <dbReference type="ARBA" id="ARBA00022801"/>
    </source>
</evidence>
<dbReference type="PANTHER" id="PTHR30417">
    <property type="entry name" value="N-ACETYLMURAMOYL-L-ALANINE AMIDASE AMID"/>
    <property type="match status" value="1"/>
</dbReference>
<dbReference type="Pfam" id="PF01510">
    <property type="entry name" value="Amidase_2"/>
    <property type="match status" value="1"/>
</dbReference>
<dbReference type="CDD" id="cd06583">
    <property type="entry name" value="PGRP"/>
    <property type="match status" value="1"/>
</dbReference>
<evidence type="ECO:0000256" key="2">
    <source>
        <dbReference type="ARBA" id="ARBA00011901"/>
    </source>
</evidence>
<name>A0ABX0LKS2_9BURK</name>
<dbReference type="InterPro" id="IPR051206">
    <property type="entry name" value="NAMLAA_amidase_2"/>
</dbReference>
<dbReference type="RefSeq" id="WP_167222702.1">
    <property type="nucleotide sequence ID" value="NZ_VUYU01000003.1"/>
</dbReference>
<dbReference type="Proteomes" id="UP000785613">
    <property type="component" value="Unassembled WGS sequence"/>
</dbReference>
<gene>
    <name evidence="6" type="ORF">F0185_06530</name>
</gene>
<dbReference type="InterPro" id="IPR036505">
    <property type="entry name" value="Amidase/PGRP_sf"/>
</dbReference>
<evidence type="ECO:0000259" key="5">
    <source>
        <dbReference type="SMART" id="SM00644"/>
    </source>
</evidence>
<feature type="domain" description="N-acetylmuramoyl-L-alanine amidase" evidence="5">
    <location>
        <begin position="19"/>
        <end position="196"/>
    </location>
</feature>
<comment type="catalytic activity">
    <reaction evidence="1">
        <text>Hydrolyzes the link between N-acetylmuramoyl residues and L-amino acid residues in certain cell-wall glycopeptides.</text>
        <dbReference type="EC" id="3.5.1.28"/>
    </reaction>
</comment>
<proteinExistence type="predicted"/>
<dbReference type="SMART" id="SM00644">
    <property type="entry name" value="Ami_2"/>
    <property type="match status" value="1"/>
</dbReference>
<evidence type="ECO:0000256" key="4">
    <source>
        <dbReference type="ARBA" id="ARBA00023316"/>
    </source>
</evidence>
<keyword evidence="3" id="KW-0378">Hydrolase</keyword>
<evidence type="ECO:0000313" key="7">
    <source>
        <dbReference type="Proteomes" id="UP000785613"/>
    </source>
</evidence>
<accession>A0ABX0LKS2</accession>
<evidence type="ECO:0000256" key="1">
    <source>
        <dbReference type="ARBA" id="ARBA00001561"/>
    </source>
</evidence>
<comment type="caution">
    <text evidence="6">The sequence shown here is derived from an EMBL/GenBank/DDBJ whole genome shotgun (WGS) entry which is preliminary data.</text>
</comment>
<organism evidence="6 7">
    <name type="scientific">Massilia rubra</name>
    <dbReference type="NCBI Taxonomy" id="2607910"/>
    <lineage>
        <taxon>Bacteria</taxon>
        <taxon>Pseudomonadati</taxon>
        <taxon>Pseudomonadota</taxon>
        <taxon>Betaproteobacteria</taxon>
        <taxon>Burkholderiales</taxon>
        <taxon>Oxalobacteraceae</taxon>
        <taxon>Telluria group</taxon>
        <taxon>Massilia</taxon>
    </lineage>
</organism>